<protein>
    <submittedName>
        <fullName evidence="1">Rubrerythrin</fullName>
    </submittedName>
</protein>
<dbReference type="RefSeq" id="WP_183623731.1">
    <property type="nucleotide sequence ID" value="NZ_JACHWJ010000001.1"/>
</dbReference>
<evidence type="ECO:0000313" key="2">
    <source>
        <dbReference type="Proteomes" id="UP000545286"/>
    </source>
</evidence>
<reference evidence="1 2" key="1">
    <citation type="submission" date="2020-08" db="EMBL/GenBank/DDBJ databases">
        <title>Sequencing the genomes of 1000 actinobacteria strains.</title>
        <authorList>
            <person name="Klenk H.-P."/>
        </authorList>
    </citation>
    <scope>NUCLEOTIDE SEQUENCE [LARGE SCALE GENOMIC DNA]</scope>
    <source>
        <strain evidence="1 2">DSM 20419</strain>
    </source>
</reference>
<dbReference type="Proteomes" id="UP000545286">
    <property type="component" value="Unassembled WGS sequence"/>
</dbReference>
<comment type="caution">
    <text evidence="1">The sequence shown here is derived from an EMBL/GenBank/DDBJ whole genome shotgun (WGS) entry which is preliminary data.</text>
</comment>
<gene>
    <name evidence="1" type="ORF">FHX72_001306</name>
</gene>
<keyword evidence="2" id="KW-1185">Reference proteome</keyword>
<accession>A0A7W4UNA3</accession>
<evidence type="ECO:0000313" key="1">
    <source>
        <dbReference type="EMBL" id="MBB2957194.1"/>
    </source>
</evidence>
<dbReference type="EMBL" id="JACHWJ010000001">
    <property type="protein sequence ID" value="MBB2957194.1"/>
    <property type="molecule type" value="Genomic_DNA"/>
</dbReference>
<name>A0A7W4UNA3_9MICO</name>
<dbReference type="AlphaFoldDB" id="A0A7W4UNA3"/>
<sequence length="309" mass="33049">MITSTEILGTEEHLLQRNSRAAAVHEAVAARGRAAVIALNARYDAESGETALEQLDIELEAVIGRSLDEYVKEASGLFSAEELALWTAKITRVSGSYVGRAAAVGVPGALLLLDALEEAEAGESNGFISLDDTLGNGAKYCQCGYASSRTVPERLCPLCSGAVLNEWRAEEDRLLKSAPGVGADLEVVFDGLLDELAGIHLAPGGVAASTSARRRAGDRGITRVNETRAAEIALLNLARWRELCELNALGQTMAVTAHSKYWSRWGLGSARISTLAVVSAPELQARMRKVSGSRPAPNPTFFERLFSRR</sequence>
<organism evidence="1 2">
    <name type="scientific">Pseudoclavibacter helvolus</name>
    <dbReference type="NCBI Taxonomy" id="255205"/>
    <lineage>
        <taxon>Bacteria</taxon>
        <taxon>Bacillati</taxon>
        <taxon>Actinomycetota</taxon>
        <taxon>Actinomycetes</taxon>
        <taxon>Micrococcales</taxon>
        <taxon>Microbacteriaceae</taxon>
        <taxon>Pseudoclavibacter</taxon>
    </lineage>
</organism>
<proteinExistence type="predicted"/>